<sequence>MFAGKKFAAFLFDMDGTLLNSIAAAERVWSAWATRHGLDVAAFLPTMHGIRAIETVRRLALPGLDPQHEADEISRAEIADVEGIHAIAGAAAFLASLPPQRWAIVTSSPRALALRRIEAVGLPLPATLVTGEDVSHGKPAPDCFRLGAERLGVDPRDCLVFEDATPGIQAAEAAGATVVVVTATHQHQMETPHATIFDYSNLTAVADAQGRLGLERIQSAAAS</sequence>
<dbReference type="EMBL" id="MZXV01000076">
    <property type="protein sequence ID" value="PZV34139.1"/>
    <property type="molecule type" value="Genomic_DNA"/>
</dbReference>
<dbReference type="SFLD" id="SFLDS00003">
    <property type="entry name" value="Haloacid_Dehalogenase"/>
    <property type="match status" value="1"/>
</dbReference>
<evidence type="ECO:0000313" key="2">
    <source>
        <dbReference type="Proteomes" id="UP000248616"/>
    </source>
</evidence>
<name>A0A2W7CK50_9HYPH</name>
<protein>
    <submittedName>
        <fullName evidence="1">Glycerol-3-phosphatase</fullName>
    </submittedName>
</protein>
<keyword evidence="2" id="KW-1185">Reference proteome</keyword>
<dbReference type="InterPro" id="IPR051806">
    <property type="entry name" value="HAD-like_SPP"/>
</dbReference>
<dbReference type="PANTHER" id="PTHR43481">
    <property type="entry name" value="FRUCTOSE-1-PHOSPHATE PHOSPHATASE"/>
    <property type="match status" value="1"/>
</dbReference>
<dbReference type="Gene3D" id="1.10.150.240">
    <property type="entry name" value="Putative phosphatase, domain 2"/>
    <property type="match status" value="1"/>
</dbReference>
<dbReference type="NCBIfam" id="TIGR01509">
    <property type="entry name" value="HAD-SF-IA-v3"/>
    <property type="match status" value="1"/>
</dbReference>
<dbReference type="InterPro" id="IPR006439">
    <property type="entry name" value="HAD-SF_hydro_IA"/>
</dbReference>
<dbReference type="PANTHER" id="PTHR43481:SF4">
    <property type="entry name" value="GLYCEROL-1-PHOSPHATE PHOSPHOHYDROLASE 1-RELATED"/>
    <property type="match status" value="1"/>
</dbReference>
<organism evidence="1 2">
    <name type="scientific">Mesorhizobium kowhaii</name>
    <dbReference type="NCBI Taxonomy" id="1300272"/>
    <lineage>
        <taxon>Bacteria</taxon>
        <taxon>Pseudomonadati</taxon>
        <taxon>Pseudomonadota</taxon>
        <taxon>Alphaproteobacteria</taxon>
        <taxon>Hyphomicrobiales</taxon>
        <taxon>Phyllobacteriaceae</taxon>
        <taxon>Mesorhizobium</taxon>
    </lineage>
</organism>
<dbReference type="OrthoDB" id="9800058at2"/>
<dbReference type="GO" id="GO:0050308">
    <property type="term" value="F:sugar-phosphatase activity"/>
    <property type="evidence" value="ECO:0007669"/>
    <property type="project" value="TreeGrafter"/>
</dbReference>
<dbReference type="Gene3D" id="3.40.50.1000">
    <property type="entry name" value="HAD superfamily/HAD-like"/>
    <property type="match status" value="1"/>
</dbReference>
<evidence type="ECO:0000313" key="1">
    <source>
        <dbReference type="EMBL" id="PZV34139.1"/>
    </source>
</evidence>
<dbReference type="PROSITE" id="PS01228">
    <property type="entry name" value="COF_1"/>
    <property type="match status" value="1"/>
</dbReference>
<dbReference type="InterPro" id="IPR036412">
    <property type="entry name" value="HAD-like_sf"/>
</dbReference>
<dbReference type="InterPro" id="IPR023198">
    <property type="entry name" value="PGP-like_dom2"/>
</dbReference>
<dbReference type="RefSeq" id="WP_111548413.1">
    <property type="nucleotide sequence ID" value="NZ_MZXV01000076.1"/>
</dbReference>
<gene>
    <name evidence="1" type="ORF">B5V02_34180</name>
</gene>
<dbReference type="SFLD" id="SFLDG01129">
    <property type="entry name" value="C1.5:_HAD__Beta-PGM__Phosphata"/>
    <property type="match status" value="1"/>
</dbReference>
<dbReference type="AlphaFoldDB" id="A0A2W7CK50"/>
<comment type="caution">
    <text evidence="1">The sequence shown here is derived from an EMBL/GenBank/DDBJ whole genome shotgun (WGS) entry which is preliminary data.</text>
</comment>
<accession>A0A2W7CK50</accession>
<dbReference type="Proteomes" id="UP000248616">
    <property type="component" value="Unassembled WGS sequence"/>
</dbReference>
<dbReference type="Pfam" id="PF00702">
    <property type="entry name" value="Hydrolase"/>
    <property type="match status" value="1"/>
</dbReference>
<reference evidence="2" key="1">
    <citation type="submission" date="2017-03" db="EMBL/GenBank/DDBJ databases">
        <authorList>
            <person name="Safronova V.I."/>
            <person name="Sazanova A.L."/>
            <person name="Chirak E.R."/>
        </authorList>
    </citation>
    <scope>NUCLEOTIDE SEQUENCE [LARGE SCALE GENOMIC DNA]</scope>
    <source>
        <strain evidence="2">Ach-343</strain>
    </source>
</reference>
<dbReference type="SUPFAM" id="SSF56784">
    <property type="entry name" value="HAD-like"/>
    <property type="match status" value="1"/>
</dbReference>
<dbReference type="InterPro" id="IPR023214">
    <property type="entry name" value="HAD_sf"/>
</dbReference>
<proteinExistence type="predicted"/>